<sequence>MTISKTVAALSSSEIVLELKVLKAIVEPPVQALKARAALKDGYILQISESMGPDFRRYSYQLQKEDATIKRWDNSPHWKDLKTFPYHVHHGNEAEPRESPEVFIEDILREVKKLLSSNP</sequence>
<name>A0A0E3Q3Y9_9EURY</name>
<dbReference type="EMBL" id="CP009520">
    <property type="protein sequence ID" value="AKB42979.1"/>
    <property type="molecule type" value="Genomic_DNA"/>
</dbReference>
<evidence type="ECO:0000313" key="2">
    <source>
        <dbReference type="Proteomes" id="UP000033096"/>
    </source>
</evidence>
<keyword evidence="2" id="KW-1185">Reference proteome</keyword>
<dbReference type="PATRIC" id="fig|1434123.4.peg.814"/>
<dbReference type="InterPro" id="IPR045397">
    <property type="entry name" value="TumE-like"/>
</dbReference>
<dbReference type="AlphaFoldDB" id="A0A0E3Q3Y9"/>
<organism evidence="1 2">
    <name type="scientific">Methanosarcina vacuolata Z-761</name>
    <dbReference type="NCBI Taxonomy" id="1434123"/>
    <lineage>
        <taxon>Archaea</taxon>
        <taxon>Methanobacteriati</taxon>
        <taxon>Methanobacteriota</taxon>
        <taxon>Stenosarchaea group</taxon>
        <taxon>Methanomicrobia</taxon>
        <taxon>Methanosarcinales</taxon>
        <taxon>Methanosarcinaceae</taxon>
        <taxon>Methanosarcina</taxon>
    </lineage>
</organism>
<dbReference type="GeneID" id="24809094"/>
<dbReference type="RefSeq" id="WP_048118252.1">
    <property type="nucleotide sequence ID" value="NZ_CP009520.1"/>
</dbReference>
<gene>
    <name evidence="1" type="ORF">MSVAZ_0710</name>
</gene>
<dbReference type="HOGENOM" id="CLU_159819_1_0_2"/>
<accession>A0A0E3Q3Y9</accession>
<protein>
    <submittedName>
        <fullName evidence="1">Uncharacterized protein</fullName>
    </submittedName>
</protein>
<proteinExistence type="predicted"/>
<reference evidence="1 2" key="1">
    <citation type="submission" date="2014-07" db="EMBL/GenBank/DDBJ databases">
        <title>Methanogenic archaea and the global carbon cycle.</title>
        <authorList>
            <person name="Henriksen J.R."/>
            <person name="Luke J."/>
            <person name="Reinhart S."/>
            <person name="Benedict M.N."/>
            <person name="Youngblut N.D."/>
            <person name="Metcalf M.E."/>
            <person name="Whitaker R.J."/>
            <person name="Metcalf W.W."/>
        </authorList>
    </citation>
    <scope>NUCLEOTIDE SEQUENCE [LARGE SCALE GENOMIC DNA]</scope>
    <source>
        <strain evidence="1 2">Z-761</strain>
    </source>
</reference>
<evidence type="ECO:0000313" key="1">
    <source>
        <dbReference type="EMBL" id="AKB42979.1"/>
    </source>
</evidence>
<dbReference type="KEGG" id="mvc:MSVAZ_0710"/>
<dbReference type="Proteomes" id="UP000033096">
    <property type="component" value="Chromosome"/>
</dbReference>
<dbReference type="Pfam" id="PF20126">
    <property type="entry name" value="TumE"/>
    <property type="match status" value="1"/>
</dbReference>